<dbReference type="SUPFAM" id="SSF158446">
    <property type="entry name" value="IVS-encoded protein-like"/>
    <property type="match status" value="1"/>
</dbReference>
<evidence type="ECO:0000313" key="1">
    <source>
        <dbReference type="EMBL" id="MBY5958365.1"/>
    </source>
</evidence>
<dbReference type="Proteomes" id="UP000753961">
    <property type="component" value="Unassembled WGS sequence"/>
</dbReference>
<dbReference type="AlphaFoldDB" id="A0A953L923"/>
<comment type="caution">
    <text evidence="1">The sequence shown here is derived from an EMBL/GenBank/DDBJ whole genome shotgun (WGS) entry which is preliminary data.</text>
</comment>
<dbReference type="EMBL" id="JAHVHU010000008">
    <property type="protein sequence ID" value="MBY5958365.1"/>
    <property type="molecule type" value="Genomic_DNA"/>
</dbReference>
<name>A0A953L923_9BACT</name>
<dbReference type="Gene3D" id="1.20.1440.60">
    <property type="entry name" value="23S rRNA-intervening sequence"/>
    <property type="match status" value="1"/>
</dbReference>
<protein>
    <submittedName>
        <fullName evidence="1">Four helix bundle protein</fullName>
    </submittedName>
</protein>
<dbReference type="NCBIfam" id="TIGR02436">
    <property type="entry name" value="four helix bundle protein"/>
    <property type="match status" value="1"/>
</dbReference>
<sequence length="62" mass="7288">MEDELELIKNLYDMARGSTFEAQDHLIDETALGCFQEKECEKFVNHYDELIHQLNKLLKSIS</sequence>
<dbReference type="InterPro" id="IPR012657">
    <property type="entry name" value="23S_rRNA-intervening_sequence"/>
</dbReference>
<proteinExistence type="predicted"/>
<evidence type="ECO:0000313" key="2">
    <source>
        <dbReference type="Proteomes" id="UP000753961"/>
    </source>
</evidence>
<dbReference type="RefSeq" id="WP_222579902.1">
    <property type="nucleotide sequence ID" value="NZ_JAHVHU010000008.1"/>
</dbReference>
<dbReference type="InterPro" id="IPR036583">
    <property type="entry name" value="23S_rRNA_IVS_sf"/>
</dbReference>
<accession>A0A953L923</accession>
<gene>
    <name evidence="1" type="ORF">KUV50_09500</name>
</gene>
<keyword evidence="2" id="KW-1185">Reference proteome</keyword>
<reference evidence="1" key="1">
    <citation type="submission" date="2021-06" db="EMBL/GenBank/DDBJ databases">
        <title>44 bacteria genomes isolated from Dapeng, Shenzhen.</title>
        <authorList>
            <person name="Zheng W."/>
            <person name="Yu S."/>
            <person name="Huang Y."/>
        </authorList>
    </citation>
    <scope>NUCLEOTIDE SEQUENCE</scope>
    <source>
        <strain evidence="1">DP5N28-2</strain>
    </source>
</reference>
<organism evidence="1 2">
    <name type="scientific">Membranihabitans marinus</name>
    <dbReference type="NCBI Taxonomy" id="1227546"/>
    <lineage>
        <taxon>Bacteria</taxon>
        <taxon>Pseudomonadati</taxon>
        <taxon>Bacteroidota</taxon>
        <taxon>Saprospiria</taxon>
        <taxon>Saprospirales</taxon>
        <taxon>Saprospiraceae</taxon>
        <taxon>Membranihabitans</taxon>
    </lineage>
</organism>